<comment type="caution">
    <text evidence="2">The sequence shown here is derived from an EMBL/GenBank/DDBJ whole genome shotgun (WGS) entry which is preliminary data.</text>
</comment>
<gene>
    <name evidence="2" type="ORF">A1356_23165</name>
</gene>
<accession>A0AA91I7T4</accession>
<keyword evidence="3" id="KW-1185">Reference proteome</keyword>
<reference evidence="2 3" key="1">
    <citation type="submission" date="2016-03" db="EMBL/GenBank/DDBJ databases">
        <authorList>
            <person name="Heylen K."/>
            <person name="De Vos P."/>
            <person name="Vekeman B."/>
        </authorList>
    </citation>
    <scope>NUCLEOTIDE SEQUENCE [LARGE SCALE GENOMIC DNA]</scope>
    <source>
        <strain evidence="2 3">R-49807</strain>
    </source>
</reference>
<dbReference type="Gene3D" id="3.30.2010.10">
    <property type="entry name" value="Metalloproteases ('zincins'), catalytic domain"/>
    <property type="match status" value="1"/>
</dbReference>
<evidence type="ECO:0000313" key="2">
    <source>
        <dbReference type="EMBL" id="OAI29448.1"/>
    </source>
</evidence>
<evidence type="ECO:0000259" key="1">
    <source>
        <dbReference type="Pfam" id="PF01863"/>
    </source>
</evidence>
<dbReference type="PANTHER" id="PTHR30399:SF1">
    <property type="entry name" value="UTP PYROPHOSPHATASE"/>
    <property type="match status" value="1"/>
</dbReference>
<feature type="domain" description="YgjP-like metallopeptidase" evidence="1">
    <location>
        <begin position="27"/>
        <end position="238"/>
    </location>
</feature>
<dbReference type="Pfam" id="PF01863">
    <property type="entry name" value="YgjP-like"/>
    <property type="match status" value="1"/>
</dbReference>
<sequence>MSPQTENRRVQFGETLIEYRLQRCERKTLAIHVYPNGSVVVDAPLTANDEAIAAKVKKRASWIFKQQLQFAAYPPELPQRRYVSGESVRYLGRQYRLRVNQASNDQVKLQRGHLNVDVSDAANREKVKSLVQAWLRSRADAVFSERYEHCLALVEKLRIYPLQPGFQLRLMSTRWGSCTQSGKIILNPELIAAPKECIDYVITHELCHLKERNHNQAFYKLLASVMKDWEARKTKLNQLVEVRFV</sequence>
<name>A0AA91I7T4_9GAMM</name>
<evidence type="ECO:0000313" key="3">
    <source>
        <dbReference type="Proteomes" id="UP000077734"/>
    </source>
</evidence>
<organism evidence="2 3">
    <name type="scientific">Methylomonas koyamae</name>
    <dbReference type="NCBI Taxonomy" id="702114"/>
    <lineage>
        <taxon>Bacteria</taxon>
        <taxon>Pseudomonadati</taxon>
        <taxon>Pseudomonadota</taxon>
        <taxon>Gammaproteobacteria</taxon>
        <taxon>Methylococcales</taxon>
        <taxon>Methylococcaceae</taxon>
        <taxon>Methylomonas</taxon>
    </lineage>
</organism>
<dbReference type="Proteomes" id="UP000077734">
    <property type="component" value="Unassembled WGS sequence"/>
</dbReference>
<dbReference type="InterPro" id="IPR053136">
    <property type="entry name" value="UTP_pyrophosphatase-like"/>
</dbReference>
<dbReference type="CDD" id="cd07344">
    <property type="entry name" value="M48_yhfN_like"/>
    <property type="match status" value="1"/>
</dbReference>
<dbReference type="InterPro" id="IPR002725">
    <property type="entry name" value="YgjP-like_metallopeptidase"/>
</dbReference>
<dbReference type="AlphaFoldDB" id="A0AA91I7T4"/>
<dbReference type="PANTHER" id="PTHR30399">
    <property type="entry name" value="UNCHARACTERIZED PROTEIN YGJP"/>
    <property type="match status" value="1"/>
</dbReference>
<dbReference type="EMBL" id="LUUL01000039">
    <property type="protein sequence ID" value="OAI29448.1"/>
    <property type="molecule type" value="Genomic_DNA"/>
</dbReference>
<proteinExistence type="predicted"/>
<protein>
    <recommendedName>
        <fullName evidence="1">YgjP-like metallopeptidase domain-containing protein</fullName>
    </recommendedName>
</protein>